<dbReference type="AlphaFoldDB" id="B3QMY1"/>
<feature type="transmembrane region" description="Helical" evidence="2">
    <location>
        <begin position="156"/>
        <end position="173"/>
    </location>
</feature>
<keyword evidence="2" id="KW-0472">Membrane</keyword>
<dbReference type="KEGG" id="cpc:Cpar_0871"/>
<evidence type="ECO:0000313" key="6">
    <source>
        <dbReference type="Proteomes" id="UP000008811"/>
    </source>
</evidence>
<dbReference type="Proteomes" id="UP000008811">
    <property type="component" value="Chromosome"/>
</dbReference>
<dbReference type="InterPro" id="IPR013149">
    <property type="entry name" value="ADH-like_C"/>
</dbReference>
<dbReference type="OrthoDB" id="9806940at2"/>
<feature type="domain" description="Alcohol dehydrogenase-like C-terminal" evidence="3">
    <location>
        <begin position="164"/>
        <end position="284"/>
    </location>
</feature>
<dbReference type="Gene3D" id="3.40.50.720">
    <property type="entry name" value="NAD(P)-binding Rossmann-like Domain"/>
    <property type="match status" value="1"/>
</dbReference>
<evidence type="ECO:0000313" key="5">
    <source>
        <dbReference type="EMBL" id="ACF11284.1"/>
    </source>
</evidence>
<keyword evidence="1" id="KW-0560">Oxidoreductase</keyword>
<dbReference type="SUPFAM" id="SSF51735">
    <property type="entry name" value="NAD(P)-binding Rossmann-fold domains"/>
    <property type="match status" value="1"/>
</dbReference>
<dbReference type="Pfam" id="PF00107">
    <property type="entry name" value="ADH_zinc_N"/>
    <property type="match status" value="1"/>
</dbReference>
<organism evidence="5 6">
    <name type="scientific">Chlorobaculum parvum (strain DSM 263 / NCIMB 8327)</name>
    <name type="common">Chlorobium vibrioforme subsp. thiosulfatophilum</name>
    <dbReference type="NCBI Taxonomy" id="517417"/>
    <lineage>
        <taxon>Bacteria</taxon>
        <taxon>Pseudomonadati</taxon>
        <taxon>Chlorobiota</taxon>
        <taxon>Chlorobiia</taxon>
        <taxon>Chlorobiales</taxon>
        <taxon>Chlorobiaceae</taxon>
        <taxon>Chlorobaculum</taxon>
    </lineage>
</organism>
<dbReference type="InterPro" id="IPR013154">
    <property type="entry name" value="ADH-like_N"/>
</dbReference>
<dbReference type="InterPro" id="IPR050129">
    <property type="entry name" value="Zn_alcohol_dh"/>
</dbReference>
<dbReference type="Pfam" id="PF08240">
    <property type="entry name" value="ADH_N"/>
    <property type="match status" value="1"/>
</dbReference>
<dbReference type="InterPro" id="IPR036291">
    <property type="entry name" value="NAD(P)-bd_dom_sf"/>
</dbReference>
<dbReference type="EMBL" id="CP001099">
    <property type="protein sequence ID" value="ACF11284.1"/>
    <property type="molecule type" value="Genomic_DNA"/>
</dbReference>
<protein>
    <submittedName>
        <fullName evidence="5">Alcohol dehydrogenase GroES domain protein</fullName>
    </submittedName>
</protein>
<proteinExistence type="predicted"/>
<gene>
    <name evidence="5" type="ordered locus">Cpar_0871</name>
</gene>
<dbReference type="HOGENOM" id="CLU_026673_11_0_10"/>
<dbReference type="RefSeq" id="WP_012502117.1">
    <property type="nucleotide sequence ID" value="NC_011027.1"/>
</dbReference>
<dbReference type="PANTHER" id="PTHR43401:SF2">
    <property type="entry name" value="L-THREONINE 3-DEHYDROGENASE"/>
    <property type="match status" value="1"/>
</dbReference>
<dbReference type="PANTHER" id="PTHR43401">
    <property type="entry name" value="L-THREONINE 3-DEHYDROGENASE"/>
    <property type="match status" value="1"/>
</dbReference>
<dbReference type="InterPro" id="IPR011032">
    <property type="entry name" value="GroES-like_sf"/>
</dbReference>
<accession>B3QMY1</accession>
<keyword evidence="6" id="KW-1185">Reference proteome</keyword>
<evidence type="ECO:0000259" key="3">
    <source>
        <dbReference type="Pfam" id="PF00107"/>
    </source>
</evidence>
<name>B3QMY1_CHLP8</name>
<evidence type="ECO:0000256" key="1">
    <source>
        <dbReference type="ARBA" id="ARBA00023002"/>
    </source>
</evidence>
<dbReference type="GO" id="GO:0016491">
    <property type="term" value="F:oxidoreductase activity"/>
    <property type="evidence" value="ECO:0007669"/>
    <property type="project" value="UniProtKB-KW"/>
</dbReference>
<evidence type="ECO:0000259" key="4">
    <source>
        <dbReference type="Pfam" id="PF08240"/>
    </source>
</evidence>
<dbReference type="eggNOG" id="COG1063">
    <property type="taxonomic scope" value="Bacteria"/>
</dbReference>
<reference evidence="5" key="1">
    <citation type="submission" date="2008-06" db="EMBL/GenBank/DDBJ databases">
        <title>Complete sequence of Chlorobaculum parvum NCIB 8327.</title>
        <authorList>
            <consortium name="US DOE Joint Genome Institute"/>
            <person name="Lucas S."/>
            <person name="Copeland A."/>
            <person name="Lapidus A."/>
            <person name="Glavina del Rio T."/>
            <person name="Dalin E."/>
            <person name="Tice H."/>
            <person name="Bruce D."/>
            <person name="Goodwin L."/>
            <person name="Pitluck S."/>
            <person name="Schmutz J."/>
            <person name="Larimer F."/>
            <person name="Land M."/>
            <person name="Hauser L."/>
            <person name="Kyrpides N."/>
            <person name="Mikhailova N."/>
            <person name="Zhao F."/>
            <person name="Li T."/>
            <person name="Liu Z."/>
            <person name="Overmann J."/>
            <person name="Bryant D.A."/>
            <person name="Richardson P."/>
        </authorList>
    </citation>
    <scope>NUCLEOTIDE SEQUENCE [LARGE SCALE GENOMIC DNA]</scope>
    <source>
        <strain evidence="5">NCIB 8327</strain>
    </source>
</reference>
<dbReference type="STRING" id="517417.Cpar_0871"/>
<dbReference type="SUPFAM" id="SSF50129">
    <property type="entry name" value="GroES-like"/>
    <property type="match status" value="1"/>
</dbReference>
<keyword evidence="2" id="KW-1133">Transmembrane helix</keyword>
<evidence type="ECO:0000256" key="2">
    <source>
        <dbReference type="SAM" id="Phobius"/>
    </source>
</evidence>
<sequence>MKALVLTGKEQLKLVDKPVPVPAENEVAVRVVATAICRTDAKMWRSGHRDLVMPRVLGHEVCGSIEEAPGKLFAIWPGKACGACEACRSGRENLCPAMQITGFHHDGGFAEFLTVPRSSLLEVPKGLGAAMATLAEPLACAVHAIKLCSIRRADRVLIYGAGTLGLLLALAAVNRGASVTMCEPDATKLDKSAAFRNRYAIDVDNAQTSNGFDIAINATSSADTLASGIGRLTPGGRFCLFSGLGEAPESPATLFNDLHYRELELVGSYGCTKEDMRDALRLLVRYGHDLGFLIERTISLDEVPSVMEEVLAGKGFRQIIIDFSKKS</sequence>
<feature type="domain" description="Alcohol dehydrogenase-like N-terminal" evidence="4">
    <location>
        <begin position="24"/>
        <end position="125"/>
    </location>
</feature>
<dbReference type="Gene3D" id="3.90.180.10">
    <property type="entry name" value="Medium-chain alcohol dehydrogenases, catalytic domain"/>
    <property type="match status" value="1"/>
</dbReference>
<keyword evidence="2" id="KW-0812">Transmembrane</keyword>